<evidence type="ECO:0000313" key="3">
    <source>
        <dbReference type="EMBL" id="KYQ99826.1"/>
    </source>
</evidence>
<dbReference type="OMA" id="KRCYQEW"/>
<dbReference type="InParanoid" id="A0A152A130"/>
<name>A0A152A130_TIELA</name>
<accession>A0A152A130</accession>
<dbReference type="OrthoDB" id="19160at2759"/>
<keyword evidence="1" id="KW-0175">Coiled coil</keyword>
<protein>
    <submittedName>
        <fullName evidence="3">Uncharacterized protein</fullName>
    </submittedName>
</protein>
<feature type="region of interest" description="Disordered" evidence="2">
    <location>
        <begin position="1467"/>
        <end position="1661"/>
    </location>
</feature>
<feature type="coiled-coil region" evidence="1">
    <location>
        <begin position="1088"/>
        <end position="1122"/>
    </location>
</feature>
<evidence type="ECO:0000256" key="2">
    <source>
        <dbReference type="SAM" id="MobiDB-lite"/>
    </source>
</evidence>
<dbReference type="STRING" id="361077.A0A152A130"/>
<dbReference type="Proteomes" id="UP000076078">
    <property type="component" value="Unassembled WGS sequence"/>
</dbReference>
<sequence length="1661" mass="192445">MSELNLVNQHTESLIQYVLENSNFQELLEISNQFLKLDTKEINFAIQFCDRVHQLLKHKFTEQDKINQIRNTERELKSKVDKILPKDQTQEHVNLLEKLKYNNNLHSKFPGSLQWNFTTYQKHLGDASLLMLQCAFKIYENSVKNLQNSKSPVIGNNNNQKDGMDVDEHGDEEFLEKFKDTLDRAVSQITLPDKAMALTQLLKEKNFGILCAKTCQSIAQKIREQRERSKKMVCKSVLDLDLISYQLFETGLDSIFQSLQVLETKVKVNSGQLSYRDLKDLAILQQGELLKEFIEFMIPDYLENPDYIIKVGNKLLELKQFNHVVLIADRARIRLQTLQKEQTERTKLSKQIKDLKSDIDSIKKVGGYPSKQLEELEALEKLESVNSVLPSYVFLNNQKYSEYILSIAQLRIKSILEMKEASKGTMDIEKQLEDTLKTIFDPNHIFQLAVLLESKKENDMSLKYGERCQKMIFDLEKQRDVRLPLQNSLDQLLNEEKTLRAAGKTLTKQKQDQMTHLQTQIAALPEWPYHGELHQRHQYDNLNLQVVQVMISCVLENKKKFESSKDKAKKAAINNQVDQLVKMCLEKFQDPVYLLKFALHMKSSNEDKVLVQVVSQIFKRVAEIEKMRLERKSLMVKQQALVDQMKKVTPQQYADLEKQKKSLDEQIESLPQWPHYSLLEKSNQYDATKLEASTVLMISLLDGVSFIDEKMRKKKLFNLKNVGDDEDLHGEKTNLNKSIESSLALCLNNLDNPTSISQFAQEIGKKRESLFLDISKVFHQKLKENHLKAIQFKQSDILIEVLNQELTELTKMKKDIPDEDIQLLETTKNKIKDVSLPFLDQYLESHKLHSSMITQAIKLVYNAKSLLLTRSSQGEISPQELPDLLAKSKEQIQFVFELAKNYLEDPNSYLLILSEILMKKEYSRVLEIGKLAFQKLSDFKSIQDQIKQNQDQKKLLEEEKETFAKQRRRLPSEKVLQYRQVILDERVNQLLPPFITSELNQLQLNFADLIIGAASQERIEFENSLHLMNAEDEIKNIATQRKRFTKNIETTVNFCVSNIKSLETLLKFSQNLFAKKEYLLVLQVGKVVEDILEEKKQIIEQKEELDKEVKQLQQKFLHCQDLEKRKKIEKSIEETQAAFEAVKPTHTYEQIKELTLQITHVMIESANIEDQGEILRNQIILSFKIDTTPEKWDQIRNLSSEEEWEATKNELVVFVMKREENINSKIELLMKDGLFEQCIEIFPHPSLDEDELAKQLNLLLNLYSSVDQYAINLLVKVLPLVQKYAKRCYQEWKPEKLDPLFELVQKRFPTEIKDMFEKATEMLLVNILQSQYPLFLAMLKSFKKRMVVTLGLESIWTKFLDNFKKTHKTKKRLIQMVNFIGDSVWNIEAPNPATVVSNAGGVPTTKKKSSSSQRPSKVVIQSTPITFNPNNNNNNNVIPSAFTFPTSIPTSLPSLPTMTFGSSLPTTAPFSFSFNNNNDKKKKSKDDDDMDDEDEDEDENEDEDKSEKKRARQPAKKMKVPKKVISKSAKKKISDDSDDDEEEDDKKSTKKSKPSKMAVDSSEDEKPKKSPMKKKVESDSDDTDDEPVKKPAKKKQSSLVSIESTEDEDSSDEETPKKKKQTSSLKKSTSKGTKRKIEESIESTEEEDEEDKNQDYEEDDE</sequence>
<keyword evidence="4" id="KW-1185">Reference proteome</keyword>
<feature type="compositionally biased region" description="Acidic residues" evidence="2">
    <location>
        <begin position="1640"/>
        <end position="1661"/>
    </location>
</feature>
<feature type="region of interest" description="Disordered" evidence="2">
    <location>
        <begin position="1396"/>
        <end position="1418"/>
    </location>
</feature>
<organism evidence="3 4">
    <name type="scientific">Tieghemostelium lacteum</name>
    <name type="common">Slime mold</name>
    <name type="synonym">Dictyostelium lacteum</name>
    <dbReference type="NCBI Taxonomy" id="361077"/>
    <lineage>
        <taxon>Eukaryota</taxon>
        <taxon>Amoebozoa</taxon>
        <taxon>Evosea</taxon>
        <taxon>Eumycetozoa</taxon>
        <taxon>Dictyostelia</taxon>
        <taxon>Dictyosteliales</taxon>
        <taxon>Raperosteliaceae</taxon>
        <taxon>Tieghemostelium</taxon>
    </lineage>
</organism>
<feature type="compositionally biased region" description="Basic residues" evidence="2">
    <location>
        <begin position="1508"/>
        <end position="1531"/>
    </location>
</feature>
<feature type="compositionally biased region" description="Acidic residues" evidence="2">
    <location>
        <begin position="1604"/>
        <end position="1613"/>
    </location>
</feature>
<feature type="compositionally biased region" description="Acidic residues" evidence="2">
    <location>
        <begin position="1487"/>
        <end position="1504"/>
    </location>
</feature>
<proteinExistence type="predicted"/>
<dbReference type="EMBL" id="LODT01000020">
    <property type="protein sequence ID" value="KYQ99826.1"/>
    <property type="molecule type" value="Genomic_DNA"/>
</dbReference>
<feature type="compositionally biased region" description="Basic and acidic residues" evidence="2">
    <location>
        <begin position="1564"/>
        <end position="1578"/>
    </location>
</feature>
<comment type="caution">
    <text evidence="3">The sequence shown here is derived from an EMBL/GenBank/DDBJ whole genome shotgun (WGS) entry which is preliminary data.</text>
</comment>
<feature type="coiled-coil region" evidence="1">
    <location>
        <begin position="338"/>
        <end position="365"/>
    </location>
</feature>
<evidence type="ECO:0000256" key="1">
    <source>
        <dbReference type="SAM" id="Coils"/>
    </source>
</evidence>
<evidence type="ECO:0000313" key="4">
    <source>
        <dbReference type="Proteomes" id="UP000076078"/>
    </source>
</evidence>
<reference evidence="3 4" key="1">
    <citation type="submission" date="2015-12" db="EMBL/GenBank/DDBJ databases">
        <title>Dictyostelia acquired genes for synthesis and detection of signals that induce cell-type specialization by lateral gene transfer from prokaryotes.</title>
        <authorList>
            <person name="Gloeckner G."/>
            <person name="Schaap P."/>
        </authorList>
    </citation>
    <scope>NUCLEOTIDE SEQUENCE [LARGE SCALE GENOMIC DNA]</scope>
    <source>
        <strain evidence="3 4">TK</strain>
    </source>
</reference>
<gene>
    <name evidence="3" type="ORF">DLAC_03778</name>
</gene>
<feature type="coiled-coil region" evidence="1">
    <location>
        <begin position="939"/>
        <end position="969"/>
    </location>
</feature>